<reference evidence="10" key="1">
    <citation type="journal article" date="2023" name="Mol. Biol. Evol.">
        <title>Third-Generation Sequencing Reveals the Adaptive Role of the Epigenome in Three Deep-Sea Polychaetes.</title>
        <authorList>
            <person name="Perez M."/>
            <person name="Aroh O."/>
            <person name="Sun Y."/>
            <person name="Lan Y."/>
            <person name="Juniper S.K."/>
            <person name="Young C.R."/>
            <person name="Angers B."/>
            <person name="Qian P.Y."/>
        </authorList>
    </citation>
    <scope>NUCLEOTIDE SEQUENCE</scope>
    <source>
        <strain evidence="10">R07B-5</strain>
    </source>
</reference>
<dbReference type="Gene3D" id="3.40.50.800">
    <property type="entry name" value="Anticodon-binding domain"/>
    <property type="match status" value="1"/>
</dbReference>
<dbReference type="InterPro" id="IPR050062">
    <property type="entry name" value="Pro-tRNA_synthetase"/>
</dbReference>
<dbReference type="EC" id="6.1.1.15" evidence="1"/>
<keyword evidence="4" id="KW-0067">ATP-binding</keyword>
<proteinExistence type="predicted"/>
<evidence type="ECO:0000256" key="1">
    <source>
        <dbReference type="ARBA" id="ARBA00012831"/>
    </source>
</evidence>
<dbReference type="PANTHER" id="PTHR42753:SF10">
    <property type="entry name" value="PROLINE--TRNA LIGASE, MITOCHONDRIAL-RELATED"/>
    <property type="match status" value="1"/>
</dbReference>
<comment type="caution">
    <text evidence="10">The sequence shown here is derived from an EMBL/GenBank/DDBJ whole genome shotgun (WGS) entry which is preliminary data.</text>
</comment>
<organism evidence="10 11">
    <name type="scientific">Ridgeia piscesae</name>
    <name type="common">Tubeworm</name>
    <dbReference type="NCBI Taxonomy" id="27915"/>
    <lineage>
        <taxon>Eukaryota</taxon>
        <taxon>Metazoa</taxon>
        <taxon>Spiralia</taxon>
        <taxon>Lophotrochozoa</taxon>
        <taxon>Annelida</taxon>
        <taxon>Polychaeta</taxon>
        <taxon>Sedentaria</taxon>
        <taxon>Canalipalpata</taxon>
        <taxon>Sabellida</taxon>
        <taxon>Siboglinidae</taxon>
        <taxon>Ridgeia</taxon>
    </lineage>
</organism>
<dbReference type="PANTHER" id="PTHR42753">
    <property type="entry name" value="MITOCHONDRIAL RIBOSOME PROTEIN L39/PROLYL-TRNA LIGASE FAMILY MEMBER"/>
    <property type="match status" value="1"/>
</dbReference>
<dbReference type="GO" id="GO:0006433">
    <property type="term" value="P:prolyl-tRNA aminoacylation"/>
    <property type="evidence" value="ECO:0007669"/>
    <property type="project" value="InterPro"/>
</dbReference>
<dbReference type="GO" id="GO:0005524">
    <property type="term" value="F:ATP binding"/>
    <property type="evidence" value="ECO:0007669"/>
    <property type="project" value="UniProtKB-KW"/>
</dbReference>
<dbReference type="PROSITE" id="PS50862">
    <property type="entry name" value="AA_TRNA_LIGASE_II"/>
    <property type="match status" value="1"/>
</dbReference>
<evidence type="ECO:0000256" key="7">
    <source>
        <dbReference type="ARBA" id="ARBA00029731"/>
    </source>
</evidence>
<evidence type="ECO:0000313" key="10">
    <source>
        <dbReference type="EMBL" id="KAK2191520.1"/>
    </source>
</evidence>
<dbReference type="InterPro" id="IPR045864">
    <property type="entry name" value="aa-tRNA-synth_II/BPL/LPL"/>
</dbReference>
<dbReference type="InterPro" id="IPR006195">
    <property type="entry name" value="aa-tRNA-synth_II"/>
</dbReference>
<dbReference type="CDD" id="cd00779">
    <property type="entry name" value="ProRS_core_prok"/>
    <property type="match status" value="1"/>
</dbReference>
<dbReference type="Gene3D" id="3.30.930.10">
    <property type="entry name" value="Bira Bifunctional Protein, Domain 2"/>
    <property type="match status" value="2"/>
</dbReference>
<evidence type="ECO:0000256" key="8">
    <source>
        <dbReference type="ARBA" id="ARBA00047671"/>
    </source>
</evidence>
<dbReference type="SUPFAM" id="SSF52954">
    <property type="entry name" value="Class II aaRS ABD-related"/>
    <property type="match status" value="1"/>
</dbReference>
<evidence type="ECO:0000256" key="6">
    <source>
        <dbReference type="ARBA" id="ARBA00023146"/>
    </source>
</evidence>
<evidence type="ECO:0000256" key="4">
    <source>
        <dbReference type="ARBA" id="ARBA00022840"/>
    </source>
</evidence>
<dbReference type="GO" id="GO:0005739">
    <property type="term" value="C:mitochondrion"/>
    <property type="evidence" value="ECO:0007669"/>
    <property type="project" value="TreeGrafter"/>
</dbReference>
<dbReference type="InterPro" id="IPR002316">
    <property type="entry name" value="Pro-tRNA-ligase_IIa"/>
</dbReference>
<evidence type="ECO:0000256" key="5">
    <source>
        <dbReference type="ARBA" id="ARBA00022917"/>
    </source>
</evidence>
<sequence>MLKQHVFRPGSHIRILKRWHHYQQRVSRMFPLPSQASVDTGDSECKSQKLMLVNKLLHGAGAGAGTFSLLPHMTRALEKLTALIDHEMQAIGAQKIVMPNLAPGQVWKTTNRWDEMGAELFTLKDRRNADYCLAPTHEEVVTSLVAAETQISHKQLPIKLYQIGRKFRDEMRPKNGLLRCREFEMKDLYTFDANETTAQSTYDEVCHAYNRIFQRLQLPYLKDLYTFDANETTAQSTYDEVCHAYNRIFQRLQLPYLKVEASTGAMGGKMSHEFQLVSKVGEDTVFQCTKCGKGFNEEVVDLDHVDRLNCDMPHCEPNFEKVSGVEVAHAFLLGTRYTEVFKARYTDEQQKKRLLYMGCYGIGVTRLLATAVEVLSLDDEIRWPHVLAPYQICLIPQKKGFKSDETMDAAEQLYLRLNTVSSLAGDILLDDRLQLTIGRRVAHAKKLGLPHIVALGKQALDEQPLFEYIDVYNNTSEMYTEDDLVQHLTQVITVNSNADDECLSQTHDRLSQ</sequence>
<keyword evidence="2" id="KW-0436">Ligase</keyword>
<dbReference type="PRINTS" id="PR01046">
    <property type="entry name" value="TRNASYNTHPRO"/>
</dbReference>
<evidence type="ECO:0000256" key="2">
    <source>
        <dbReference type="ARBA" id="ARBA00022598"/>
    </source>
</evidence>
<keyword evidence="3" id="KW-0547">Nucleotide-binding</keyword>
<keyword evidence="6" id="KW-0030">Aminoacyl-tRNA synthetase</keyword>
<keyword evidence="5" id="KW-0648">Protein biosynthesis</keyword>
<keyword evidence="11" id="KW-1185">Reference proteome</keyword>
<evidence type="ECO:0000256" key="3">
    <source>
        <dbReference type="ARBA" id="ARBA00022741"/>
    </source>
</evidence>
<evidence type="ECO:0000259" key="9">
    <source>
        <dbReference type="PROSITE" id="PS50862"/>
    </source>
</evidence>
<evidence type="ECO:0000313" key="11">
    <source>
        <dbReference type="Proteomes" id="UP001209878"/>
    </source>
</evidence>
<dbReference type="Proteomes" id="UP001209878">
    <property type="component" value="Unassembled WGS sequence"/>
</dbReference>
<dbReference type="InterPro" id="IPR002314">
    <property type="entry name" value="aa-tRNA-synt_IIb"/>
</dbReference>
<dbReference type="Pfam" id="PF00587">
    <property type="entry name" value="tRNA-synt_2b"/>
    <property type="match status" value="2"/>
</dbReference>
<feature type="domain" description="Aminoacyl-transfer RNA synthetases class-II family profile" evidence="9">
    <location>
        <begin position="78"/>
        <end position="384"/>
    </location>
</feature>
<protein>
    <recommendedName>
        <fullName evidence="1">proline--tRNA ligase</fullName>
        <ecNumber evidence="1">6.1.1.15</ecNumber>
    </recommendedName>
    <alternativeName>
        <fullName evidence="7">Prolyl-tRNA synthetase</fullName>
    </alternativeName>
</protein>
<dbReference type="SUPFAM" id="SSF55681">
    <property type="entry name" value="Class II aaRS and biotin synthetases"/>
    <property type="match status" value="2"/>
</dbReference>
<dbReference type="EMBL" id="JAODUO010000052">
    <property type="protein sequence ID" value="KAK2191520.1"/>
    <property type="molecule type" value="Genomic_DNA"/>
</dbReference>
<dbReference type="AlphaFoldDB" id="A0AAD9PBD7"/>
<comment type="catalytic activity">
    <reaction evidence="8">
        <text>tRNA(Pro) + L-proline + ATP = L-prolyl-tRNA(Pro) + AMP + diphosphate</text>
        <dbReference type="Rhea" id="RHEA:14305"/>
        <dbReference type="Rhea" id="RHEA-COMP:9700"/>
        <dbReference type="Rhea" id="RHEA-COMP:9702"/>
        <dbReference type="ChEBI" id="CHEBI:30616"/>
        <dbReference type="ChEBI" id="CHEBI:33019"/>
        <dbReference type="ChEBI" id="CHEBI:60039"/>
        <dbReference type="ChEBI" id="CHEBI:78442"/>
        <dbReference type="ChEBI" id="CHEBI:78532"/>
        <dbReference type="ChEBI" id="CHEBI:456215"/>
        <dbReference type="EC" id="6.1.1.15"/>
    </reaction>
</comment>
<accession>A0AAD9PBD7</accession>
<dbReference type="InterPro" id="IPR033730">
    <property type="entry name" value="ProRS_core_prok"/>
</dbReference>
<gene>
    <name evidence="10" type="ORF">NP493_49g10028</name>
</gene>
<dbReference type="GO" id="GO:0004827">
    <property type="term" value="F:proline-tRNA ligase activity"/>
    <property type="evidence" value="ECO:0007669"/>
    <property type="project" value="UniProtKB-EC"/>
</dbReference>
<dbReference type="InterPro" id="IPR036621">
    <property type="entry name" value="Anticodon-bd_dom_sf"/>
</dbReference>
<name>A0AAD9PBD7_RIDPI</name>